<feature type="non-terminal residue" evidence="1">
    <location>
        <position position="1"/>
    </location>
</feature>
<protein>
    <submittedName>
        <fullName evidence="1">Uncharacterized protein</fullName>
    </submittedName>
</protein>
<dbReference type="AlphaFoldDB" id="A0A383E6E3"/>
<accession>A0A383E6E3</accession>
<dbReference type="EMBL" id="UINC01223255">
    <property type="protein sequence ID" value="SVE52376.1"/>
    <property type="molecule type" value="Genomic_DNA"/>
</dbReference>
<reference evidence="1" key="1">
    <citation type="submission" date="2018-05" db="EMBL/GenBank/DDBJ databases">
        <authorList>
            <person name="Lanie J.A."/>
            <person name="Ng W.-L."/>
            <person name="Kazmierczak K.M."/>
            <person name="Andrzejewski T.M."/>
            <person name="Davidsen T.M."/>
            <person name="Wayne K.J."/>
            <person name="Tettelin H."/>
            <person name="Glass J.I."/>
            <person name="Rusch D."/>
            <person name="Podicherti R."/>
            <person name="Tsui H.-C.T."/>
            <person name="Winkler M.E."/>
        </authorList>
    </citation>
    <scope>NUCLEOTIDE SEQUENCE</scope>
</reference>
<gene>
    <name evidence="1" type="ORF">METZ01_LOCUS505230</name>
</gene>
<sequence length="168" mass="18454">IDNATINNSTLYDTMIAGATLYSSNIDNVTSYNSTVTIPELQSSCWVFVDGGNDIVGMNKLVDADGNEDASQPQLTTHKSKLCITWTQEKSGATQTRAALFNDDVINPAWQTVDRYDEYGPSRFGLNYNEIKNASNPVMTSNGSKLFSVWAEVDNSSKSQIRVVENPL</sequence>
<evidence type="ECO:0000313" key="1">
    <source>
        <dbReference type="EMBL" id="SVE52376.1"/>
    </source>
</evidence>
<proteinExistence type="predicted"/>
<name>A0A383E6E3_9ZZZZ</name>
<organism evidence="1">
    <name type="scientific">marine metagenome</name>
    <dbReference type="NCBI Taxonomy" id="408172"/>
    <lineage>
        <taxon>unclassified sequences</taxon>
        <taxon>metagenomes</taxon>
        <taxon>ecological metagenomes</taxon>
    </lineage>
</organism>